<proteinExistence type="predicted"/>
<dbReference type="AlphaFoldDB" id="A0A3G2EHM0"/>
<dbReference type="EMBL" id="CP033019">
    <property type="protein sequence ID" value="AYM79543.1"/>
    <property type="molecule type" value="Genomic_DNA"/>
</dbReference>
<organism evidence="2 3">
    <name type="scientific">Janthinobacterium agaricidamnosum</name>
    <dbReference type="NCBI Taxonomy" id="55508"/>
    <lineage>
        <taxon>Bacteria</taxon>
        <taxon>Pseudomonadati</taxon>
        <taxon>Pseudomonadota</taxon>
        <taxon>Betaproteobacteria</taxon>
        <taxon>Burkholderiales</taxon>
        <taxon>Oxalobacteraceae</taxon>
        <taxon>Janthinobacterium</taxon>
    </lineage>
</organism>
<gene>
    <name evidence="2" type="ORF">D9M09_11665</name>
</gene>
<sequence>MRATTAPRSARCGTRPMMTTITTGMPTAPWPPSTCTSTWPCCACWPSARKRRWRPGTAPLAST</sequence>
<accession>A0A3G2EHM0</accession>
<keyword evidence="3" id="KW-1185">Reference proteome</keyword>
<reference evidence="2 3" key="1">
    <citation type="submission" date="2018-10" db="EMBL/GenBank/DDBJ databases">
        <title>Effects of UV and annual dynamics of microbial communities in freshwater RAS systems.</title>
        <authorList>
            <person name="Bekkelund A.K."/>
            <person name="Hansen B.R."/>
            <person name="Stokken H."/>
            <person name="Eriksen B.F."/>
            <person name="Kashulin N.A."/>
        </authorList>
    </citation>
    <scope>NUCLEOTIDE SEQUENCE [LARGE SCALE GENOMIC DNA]</scope>
    <source>
        <strain evidence="2 3">BHSEK</strain>
    </source>
</reference>
<evidence type="ECO:0000313" key="3">
    <source>
        <dbReference type="Proteomes" id="UP000279594"/>
    </source>
</evidence>
<protein>
    <submittedName>
        <fullName evidence="2">Uncharacterized protein</fullName>
    </submittedName>
</protein>
<evidence type="ECO:0000256" key="1">
    <source>
        <dbReference type="SAM" id="MobiDB-lite"/>
    </source>
</evidence>
<evidence type="ECO:0000313" key="2">
    <source>
        <dbReference type="EMBL" id="AYM79543.1"/>
    </source>
</evidence>
<name>A0A3G2EHM0_9BURK</name>
<feature type="region of interest" description="Disordered" evidence="1">
    <location>
        <begin position="1"/>
        <end position="27"/>
    </location>
</feature>
<dbReference type="Proteomes" id="UP000279594">
    <property type="component" value="Chromosome"/>
</dbReference>
<feature type="compositionally biased region" description="Low complexity" evidence="1">
    <location>
        <begin position="14"/>
        <end position="27"/>
    </location>
</feature>